<feature type="transmembrane region" description="Helical" evidence="9">
    <location>
        <begin position="64"/>
        <end position="85"/>
    </location>
</feature>
<protein>
    <recommendedName>
        <fullName evidence="9">TRAP transporter small permease protein</fullName>
    </recommendedName>
</protein>
<keyword evidence="5 9" id="KW-0812">Transmembrane</keyword>
<keyword evidence="7 9" id="KW-0472">Membrane</keyword>
<keyword evidence="3" id="KW-1003">Cell membrane</keyword>
<evidence type="ECO:0000313" key="11">
    <source>
        <dbReference type="EMBL" id="PWJ86153.1"/>
    </source>
</evidence>
<keyword evidence="4 9" id="KW-0997">Cell inner membrane</keyword>
<evidence type="ECO:0000256" key="3">
    <source>
        <dbReference type="ARBA" id="ARBA00022475"/>
    </source>
</evidence>
<evidence type="ECO:0000256" key="6">
    <source>
        <dbReference type="ARBA" id="ARBA00022989"/>
    </source>
</evidence>
<name>A0A316CAE8_PSESE</name>
<evidence type="ECO:0000256" key="7">
    <source>
        <dbReference type="ARBA" id="ARBA00023136"/>
    </source>
</evidence>
<evidence type="ECO:0000256" key="1">
    <source>
        <dbReference type="ARBA" id="ARBA00004429"/>
    </source>
</evidence>
<evidence type="ECO:0000256" key="9">
    <source>
        <dbReference type="RuleBase" id="RU369079"/>
    </source>
</evidence>
<comment type="function">
    <text evidence="9">Part of the tripartite ATP-independent periplasmic (TRAP) transport system.</text>
</comment>
<gene>
    <name evidence="11" type="ORF">C7441_10132</name>
</gene>
<feature type="domain" description="Tripartite ATP-independent periplasmic transporters DctQ component" evidence="10">
    <location>
        <begin position="45"/>
        <end position="175"/>
    </location>
</feature>
<keyword evidence="2 9" id="KW-0813">Transport</keyword>
<comment type="subunit">
    <text evidence="9">The complex comprises the extracytoplasmic solute receptor protein and the two transmembrane proteins.</text>
</comment>
<dbReference type="GO" id="GO:0022857">
    <property type="term" value="F:transmembrane transporter activity"/>
    <property type="evidence" value="ECO:0007669"/>
    <property type="project" value="UniProtKB-UniRule"/>
</dbReference>
<dbReference type="EMBL" id="QGGG01000001">
    <property type="protein sequence ID" value="PWJ86153.1"/>
    <property type="molecule type" value="Genomic_DNA"/>
</dbReference>
<comment type="similarity">
    <text evidence="8 9">Belongs to the TRAP transporter small permease family.</text>
</comment>
<feature type="transmembrane region" description="Helical" evidence="9">
    <location>
        <begin position="106"/>
        <end position="128"/>
    </location>
</feature>
<evidence type="ECO:0000256" key="4">
    <source>
        <dbReference type="ARBA" id="ARBA00022519"/>
    </source>
</evidence>
<dbReference type="GO" id="GO:0005886">
    <property type="term" value="C:plasma membrane"/>
    <property type="evidence" value="ECO:0007669"/>
    <property type="project" value="UniProtKB-SubCell"/>
</dbReference>
<dbReference type="InterPro" id="IPR007387">
    <property type="entry name" value="TRAP_DctQ"/>
</dbReference>
<accession>A0A316CAE8</accession>
<feature type="transmembrane region" description="Helical" evidence="9">
    <location>
        <begin position="36"/>
        <end position="58"/>
    </location>
</feature>
<feature type="transmembrane region" description="Helical" evidence="9">
    <location>
        <begin position="148"/>
        <end position="172"/>
    </location>
</feature>
<comment type="caution">
    <text evidence="11">The sequence shown here is derived from an EMBL/GenBank/DDBJ whole genome shotgun (WGS) entry which is preliminary data.</text>
</comment>
<sequence length="184" mass="21028">MSAATEREAVQRSRLGAAVSLYVRYVEAVSRWVGRFAMYLIFPMGAILLYSTVMRVIFGYPINWIMEMSQFMLSAYYLLGGAYSMQLGAHVRMDLFYSMMSPRRRAITDSFTVLVVIFYLVVLFRAGVSSTEYSITYSQKNYTAWAPLLWPIKAIMTFGIFLMLLQTIATFFRNVAEARGKSLA</sequence>
<dbReference type="RefSeq" id="WP_019171064.1">
    <property type="nucleotide sequence ID" value="NZ_QGGG01000001.1"/>
</dbReference>
<reference evidence="11 12" key="1">
    <citation type="submission" date="2018-05" db="EMBL/GenBank/DDBJ databases">
        <title>Genomic Encyclopedia of Type Strains, Phase IV (KMG-IV): sequencing the most valuable type-strain genomes for metagenomic binning, comparative biology and taxonomic classification.</title>
        <authorList>
            <person name="Goeker M."/>
        </authorList>
    </citation>
    <scope>NUCLEOTIDE SEQUENCE [LARGE SCALE GENOMIC DNA]</scope>
    <source>
        <strain evidence="11 12">DSM 6986</strain>
    </source>
</reference>
<evidence type="ECO:0000256" key="8">
    <source>
        <dbReference type="ARBA" id="ARBA00038436"/>
    </source>
</evidence>
<keyword evidence="12" id="KW-1185">Reference proteome</keyword>
<dbReference type="Proteomes" id="UP000245396">
    <property type="component" value="Unassembled WGS sequence"/>
</dbReference>
<dbReference type="Pfam" id="PF04290">
    <property type="entry name" value="DctQ"/>
    <property type="match status" value="1"/>
</dbReference>
<dbReference type="AlphaFoldDB" id="A0A316CAE8"/>
<dbReference type="InterPro" id="IPR055348">
    <property type="entry name" value="DctQ"/>
</dbReference>
<dbReference type="PANTHER" id="PTHR35011:SF4">
    <property type="entry name" value="SLL1102 PROTEIN"/>
    <property type="match status" value="1"/>
</dbReference>
<comment type="subcellular location">
    <subcellularLocation>
        <location evidence="1 9">Cell inner membrane</location>
        <topology evidence="1 9">Multi-pass membrane protein</topology>
    </subcellularLocation>
</comment>
<dbReference type="STRING" id="1192868.GCA_000304395_01399"/>
<evidence type="ECO:0000256" key="2">
    <source>
        <dbReference type="ARBA" id="ARBA00022448"/>
    </source>
</evidence>
<organism evidence="11 12">
    <name type="scientific">Pseudaminobacter salicylatoxidans</name>
    <dbReference type="NCBI Taxonomy" id="93369"/>
    <lineage>
        <taxon>Bacteria</taxon>
        <taxon>Pseudomonadati</taxon>
        <taxon>Pseudomonadota</taxon>
        <taxon>Alphaproteobacteria</taxon>
        <taxon>Hyphomicrobiales</taxon>
        <taxon>Phyllobacteriaceae</taxon>
        <taxon>Pseudaminobacter</taxon>
    </lineage>
</organism>
<proteinExistence type="inferred from homology"/>
<dbReference type="PANTHER" id="PTHR35011">
    <property type="entry name" value="2,3-DIKETO-L-GULONATE TRAP TRANSPORTER SMALL PERMEASE PROTEIN YIAM"/>
    <property type="match status" value="1"/>
</dbReference>
<evidence type="ECO:0000256" key="5">
    <source>
        <dbReference type="ARBA" id="ARBA00022692"/>
    </source>
</evidence>
<evidence type="ECO:0000259" key="10">
    <source>
        <dbReference type="Pfam" id="PF04290"/>
    </source>
</evidence>
<keyword evidence="6 9" id="KW-1133">Transmembrane helix</keyword>
<evidence type="ECO:0000313" key="12">
    <source>
        <dbReference type="Proteomes" id="UP000245396"/>
    </source>
</evidence>